<proteinExistence type="predicted"/>
<dbReference type="PRINTS" id="PR00625">
    <property type="entry name" value="JDOMAIN"/>
</dbReference>
<dbReference type="InterPro" id="IPR036869">
    <property type="entry name" value="J_dom_sf"/>
</dbReference>
<dbReference type="STRING" id="218851.A0A2G5DWZ9"/>
<name>A0A2G5DWZ9_AQUCA</name>
<accession>A0A2G5DWZ9</accession>
<gene>
    <name evidence="2" type="ORF">AQUCO_01400566v1</name>
</gene>
<dbReference type="PROSITE" id="PS00636">
    <property type="entry name" value="DNAJ_1"/>
    <property type="match status" value="1"/>
</dbReference>
<dbReference type="PANTHER" id="PTHR45090:SF3">
    <property type="entry name" value="OS09G0368800 PROTEIN"/>
    <property type="match status" value="1"/>
</dbReference>
<keyword evidence="3" id="KW-1185">Reference proteome</keyword>
<organism evidence="2 3">
    <name type="scientific">Aquilegia coerulea</name>
    <name type="common">Rocky mountain columbine</name>
    <dbReference type="NCBI Taxonomy" id="218851"/>
    <lineage>
        <taxon>Eukaryota</taxon>
        <taxon>Viridiplantae</taxon>
        <taxon>Streptophyta</taxon>
        <taxon>Embryophyta</taxon>
        <taxon>Tracheophyta</taxon>
        <taxon>Spermatophyta</taxon>
        <taxon>Magnoliopsida</taxon>
        <taxon>Ranunculales</taxon>
        <taxon>Ranunculaceae</taxon>
        <taxon>Thalictroideae</taxon>
        <taxon>Aquilegia</taxon>
    </lineage>
</organism>
<dbReference type="GO" id="GO:0009507">
    <property type="term" value="C:chloroplast"/>
    <property type="evidence" value="ECO:0007669"/>
    <property type="project" value="TreeGrafter"/>
</dbReference>
<reference evidence="2 3" key="1">
    <citation type="submission" date="2017-09" db="EMBL/GenBank/DDBJ databases">
        <title>WGS assembly of Aquilegia coerulea Goldsmith.</title>
        <authorList>
            <person name="Hodges S."/>
            <person name="Kramer E."/>
            <person name="Nordborg M."/>
            <person name="Tomkins J."/>
            <person name="Borevitz J."/>
            <person name="Derieg N."/>
            <person name="Yan J."/>
            <person name="Mihaltcheva S."/>
            <person name="Hayes R.D."/>
            <person name="Rokhsar D."/>
        </authorList>
    </citation>
    <scope>NUCLEOTIDE SEQUENCE [LARGE SCALE GENOMIC DNA]</scope>
    <source>
        <strain evidence="3">cv. Goldsmith</strain>
    </source>
</reference>
<dbReference type="PANTHER" id="PTHR45090">
    <property type="entry name" value="CHAPERONE PROTEIN DNAJ 20 CHLOROPLASTIC"/>
    <property type="match status" value="1"/>
</dbReference>
<evidence type="ECO:0000313" key="2">
    <source>
        <dbReference type="EMBL" id="PIA48059.1"/>
    </source>
</evidence>
<dbReference type="Proteomes" id="UP000230069">
    <property type="component" value="Unassembled WGS sequence"/>
</dbReference>
<feature type="domain" description="J" evidence="1">
    <location>
        <begin position="39"/>
        <end position="107"/>
    </location>
</feature>
<dbReference type="SMART" id="SM00271">
    <property type="entry name" value="DnaJ"/>
    <property type="match status" value="1"/>
</dbReference>
<dbReference type="AlphaFoldDB" id="A0A2G5DWZ9"/>
<dbReference type="EMBL" id="KZ305031">
    <property type="protein sequence ID" value="PIA48059.1"/>
    <property type="molecule type" value="Genomic_DNA"/>
</dbReference>
<dbReference type="InterPro" id="IPR001623">
    <property type="entry name" value="DnaJ_domain"/>
</dbReference>
<dbReference type="PROSITE" id="PS50076">
    <property type="entry name" value="DNAJ_2"/>
    <property type="match status" value="1"/>
</dbReference>
<evidence type="ECO:0000313" key="3">
    <source>
        <dbReference type="Proteomes" id="UP000230069"/>
    </source>
</evidence>
<dbReference type="Pfam" id="PF00226">
    <property type="entry name" value="DnaJ"/>
    <property type="match status" value="1"/>
</dbReference>
<dbReference type="SUPFAM" id="SSF46565">
    <property type="entry name" value="Chaperone J-domain"/>
    <property type="match status" value="1"/>
</dbReference>
<sequence>MEIVCQLNHRPVPLFLNRKPMLRSSNSTLETHGVVVNTNLYKVLSLESDKVGFDEIKKAYRNMARRYHPDAVPQSRKEESTRKFVELQHAYETLSDPILRQKYDYEMGMSYLSGCGVKGRRNDQDWRTNFYKEVWEDQLRSLELRVHDRRSRKKKAYM</sequence>
<dbReference type="OrthoDB" id="10250354at2759"/>
<dbReference type="CDD" id="cd06257">
    <property type="entry name" value="DnaJ"/>
    <property type="match status" value="1"/>
</dbReference>
<protein>
    <recommendedName>
        <fullName evidence="1">J domain-containing protein</fullName>
    </recommendedName>
</protein>
<dbReference type="InterPro" id="IPR018253">
    <property type="entry name" value="DnaJ_domain_CS"/>
</dbReference>
<dbReference type="Gene3D" id="1.10.287.110">
    <property type="entry name" value="DnaJ domain"/>
    <property type="match status" value="1"/>
</dbReference>
<dbReference type="InterPro" id="IPR053232">
    <property type="entry name" value="DnaJ_C/III_chloroplastic"/>
</dbReference>
<dbReference type="InParanoid" id="A0A2G5DWZ9"/>
<evidence type="ECO:0000259" key="1">
    <source>
        <dbReference type="PROSITE" id="PS50076"/>
    </source>
</evidence>